<protein>
    <submittedName>
        <fullName evidence="2">Uncharacterized protein</fullName>
    </submittedName>
</protein>
<dbReference type="OrthoDB" id="6599617at2759"/>
<dbReference type="RefSeq" id="XP_014247855.1">
    <property type="nucleotide sequence ID" value="XM_014392369.2"/>
</dbReference>
<keyword evidence="1" id="KW-0732">Signal</keyword>
<reference evidence="2" key="1">
    <citation type="submission" date="2022-01" db="UniProtKB">
        <authorList>
            <consortium name="EnsemblMetazoa"/>
        </authorList>
    </citation>
    <scope>IDENTIFICATION</scope>
</reference>
<evidence type="ECO:0000256" key="1">
    <source>
        <dbReference type="SAM" id="SignalP"/>
    </source>
</evidence>
<dbReference type="InterPro" id="IPR010562">
    <property type="entry name" value="Haemolymph_juvenile_hormone-bd"/>
</dbReference>
<organism evidence="2 3">
    <name type="scientific">Cimex lectularius</name>
    <name type="common">Bed bug</name>
    <name type="synonym">Acanthia lectularia</name>
    <dbReference type="NCBI Taxonomy" id="79782"/>
    <lineage>
        <taxon>Eukaryota</taxon>
        <taxon>Metazoa</taxon>
        <taxon>Ecdysozoa</taxon>
        <taxon>Arthropoda</taxon>
        <taxon>Hexapoda</taxon>
        <taxon>Insecta</taxon>
        <taxon>Pterygota</taxon>
        <taxon>Neoptera</taxon>
        <taxon>Paraneoptera</taxon>
        <taxon>Hemiptera</taxon>
        <taxon>Heteroptera</taxon>
        <taxon>Panheteroptera</taxon>
        <taxon>Cimicomorpha</taxon>
        <taxon>Cimicidae</taxon>
        <taxon>Cimex</taxon>
    </lineage>
</organism>
<dbReference type="EnsemblMetazoa" id="XM_014392369.2">
    <property type="protein sequence ID" value="XP_014247855.1"/>
    <property type="gene ID" value="LOC106665717"/>
</dbReference>
<dbReference type="Gene3D" id="3.15.10.30">
    <property type="entry name" value="Haemolymph juvenile hormone binding protein"/>
    <property type="match status" value="1"/>
</dbReference>
<sequence length="241" mass="27378">MKYTLFAVLALVAASSGAYLPEDDDSVYFVRNILDNLVRQSFEYFRKLLKENDPYPLPDVSELHVQDQGVDLTVSLKNFKATKASDFTIDQLNSDLPSLYVKLEGTLPALHLEGDYEVLGVVQGRKVEGKGPCKSEVTLFKLKGMLEEKVEKHELQVSKLEFDYDLKGLAFDLPDLKVEGMSKEEVHELINNKFFEYLENNKQEVSNAVAKRVKDYLNKATKGKSLKDIMDWFKSMIKPAA</sequence>
<dbReference type="KEGG" id="clec:106665717"/>
<feature type="chain" id="PRO_5035175290" evidence="1">
    <location>
        <begin position="18"/>
        <end position="241"/>
    </location>
</feature>
<accession>A0A8I6RTK3</accession>
<name>A0A8I6RTK3_CIMLE</name>
<feature type="signal peptide" evidence="1">
    <location>
        <begin position="1"/>
        <end position="17"/>
    </location>
</feature>
<dbReference type="Proteomes" id="UP000494040">
    <property type="component" value="Unassembled WGS sequence"/>
</dbReference>
<keyword evidence="3" id="KW-1185">Reference proteome</keyword>
<dbReference type="InterPro" id="IPR038606">
    <property type="entry name" value="To_sf"/>
</dbReference>
<dbReference type="AlphaFoldDB" id="A0A8I6RTK3"/>
<dbReference type="GeneID" id="106665717"/>
<dbReference type="PANTHER" id="PTHR11008">
    <property type="entry name" value="PROTEIN TAKEOUT-LIKE PROTEIN"/>
    <property type="match status" value="1"/>
</dbReference>
<evidence type="ECO:0000313" key="3">
    <source>
        <dbReference type="Proteomes" id="UP000494040"/>
    </source>
</evidence>
<dbReference type="SMART" id="SM00700">
    <property type="entry name" value="JHBP"/>
    <property type="match status" value="1"/>
</dbReference>
<dbReference type="PANTHER" id="PTHR11008:SF9">
    <property type="entry name" value="PROTEIN TAKEOUT-LIKE PROTEIN"/>
    <property type="match status" value="1"/>
</dbReference>
<evidence type="ECO:0000313" key="2">
    <source>
        <dbReference type="EnsemblMetazoa" id="XP_014247855.1"/>
    </source>
</evidence>
<dbReference type="Pfam" id="PF06585">
    <property type="entry name" value="JHBP"/>
    <property type="match status" value="1"/>
</dbReference>
<proteinExistence type="predicted"/>